<keyword evidence="3" id="KW-0862">Zinc</keyword>
<name>A0ABN7ACK3_9HEMI</name>
<sequence>MTLCEGENWAIKTLLHLQSSSTDSVHALRDMLCEAIQTKYGHRRNIKPVPVLGPNNKVYMSPDELTTHKQKKTSDHAKAPVSPDNSANNSIGSASDDSRDELKLDLTCCVCESAVFCPWNPIVECADCKAGYHKECHDPEIMEDVSDPRVVWYCCNCSKAMQSKPKSMPSLPLLNSNKTSSSSSSSGKQSSGTRRSNSPPVSLPSSSYTSSKSSSFGGKRPSSNKLSVLSSGSTKPHNPKINIISADRRLQIMKKKAARKHDKRSTK</sequence>
<keyword evidence="2 4" id="KW-0863">Zinc-finger</keyword>
<dbReference type="Proteomes" id="UP001307889">
    <property type="component" value="Chromosome 2"/>
</dbReference>
<feature type="compositionally biased region" description="Low complexity" evidence="5">
    <location>
        <begin position="169"/>
        <end position="233"/>
    </location>
</feature>
<dbReference type="InterPro" id="IPR019786">
    <property type="entry name" value="Zinc_finger_PHD-type_CS"/>
</dbReference>
<evidence type="ECO:0000256" key="5">
    <source>
        <dbReference type="SAM" id="MobiDB-lite"/>
    </source>
</evidence>
<accession>A0ABN7ACK3</accession>
<dbReference type="EMBL" id="AP028910">
    <property type="protein sequence ID" value="BES90026.1"/>
    <property type="molecule type" value="Genomic_DNA"/>
</dbReference>
<dbReference type="PROSITE" id="PS01359">
    <property type="entry name" value="ZF_PHD_1"/>
    <property type="match status" value="1"/>
</dbReference>
<evidence type="ECO:0000256" key="2">
    <source>
        <dbReference type="ARBA" id="ARBA00022771"/>
    </source>
</evidence>
<reference evidence="7 8" key="1">
    <citation type="submission" date="2023-09" db="EMBL/GenBank/DDBJ databases">
        <title>Nesidiocoris tenuis whole genome shotgun sequence.</title>
        <authorList>
            <person name="Shibata T."/>
            <person name="Shimoda M."/>
            <person name="Kobayashi T."/>
            <person name="Uehara T."/>
        </authorList>
    </citation>
    <scope>NUCLEOTIDE SEQUENCE [LARGE SCALE GENOMIC DNA]</scope>
    <source>
        <strain evidence="7 8">Japan</strain>
    </source>
</reference>
<feature type="region of interest" description="Disordered" evidence="5">
    <location>
        <begin position="161"/>
        <end position="267"/>
    </location>
</feature>
<feature type="compositionally biased region" description="Polar residues" evidence="5">
    <location>
        <begin position="83"/>
        <end position="95"/>
    </location>
</feature>
<protein>
    <recommendedName>
        <fullName evidence="6">PHD-type domain-containing protein</fullName>
    </recommendedName>
</protein>
<dbReference type="SMART" id="SM00249">
    <property type="entry name" value="PHD"/>
    <property type="match status" value="1"/>
</dbReference>
<dbReference type="InterPro" id="IPR011011">
    <property type="entry name" value="Znf_FYVE_PHD"/>
</dbReference>
<feature type="region of interest" description="Disordered" evidence="5">
    <location>
        <begin position="66"/>
        <end position="96"/>
    </location>
</feature>
<keyword evidence="8" id="KW-1185">Reference proteome</keyword>
<proteinExistence type="predicted"/>
<evidence type="ECO:0000259" key="6">
    <source>
        <dbReference type="PROSITE" id="PS50016"/>
    </source>
</evidence>
<feature type="domain" description="PHD-type" evidence="6">
    <location>
        <begin position="105"/>
        <end position="160"/>
    </location>
</feature>
<gene>
    <name evidence="7" type="ORF">NTJ_02833</name>
</gene>
<evidence type="ECO:0000313" key="8">
    <source>
        <dbReference type="Proteomes" id="UP001307889"/>
    </source>
</evidence>
<dbReference type="SUPFAM" id="SSF57903">
    <property type="entry name" value="FYVE/PHD zinc finger"/>
    <property type="match status" value="1"/>
</dbReference>
<keyword evidence="1" id="KW-0479">Metal-binding</keyword>
<evidence type="ECO:0000256" key="4">
    <source>
        <dbReference type="PROSITE-ProRule" id="PRU00146"/>
    </source>
</evidence>
<evidence type="ECO:0000256" key="1">
    <source>
        <dbReference type="ARBA" id="ARBA00022723"/>
    </source>
</evidence>
<dbReference type="InterPro" id="IPR013083">
    <property type="entry name" value="Znf_RING/FYVE/PHD"/>
</dbReference>
<evidence type="ECO:0000313" key="7">
    <source>
        <dbReference type="EMBL" id="BES90026.1"/>
    </source>
</evidence>
<dbReference type="InterPro" id="IPR001965">
    <property type="entry name" value="Znf_PHD"/>
</dbReference>
<dbReference type="PROSITE" id="PS50016">
    <property type="entry name" value="ZF_PHD_2"/>
    <property type="match status" value="1"/>
</dbReference>
<feature type="compositionally biased region" description="Basic residues" evidence="5">
    <location>
        <begin position="251"/>
        <end position="267"/>
    </location>
</feature>
<organism evidence="7 8">
    <name type="scientific">Nesidiocoris tenuis</name>
    <dbReference type="NCBI Taxonomy" id="355587"/>
    <lineage>
        <taxon>Eukaryota</taxon>
        <taxon>Metazoa</taxon>
        <taxon>Ecdysozoa</taxon>
        <taxon>Arthropoda</taxon>
        <taxon>Hexapoda</taxon>
        <taxon>Insecta</taxon>
        <taxon>Pterygota</taxon>
        <taxon>Neoptera</taxon>
        <taxon>Paraneoptera</taxon>
        <taxon>Hemiptera</taxon>
        <taxon>Heteroptera</taxon>
        <taxon>Panheteroptera</taxon>
        <taxon>Cimicomorpha</taxon>
        <taxon>Miridae</taxon>
        <taxon>Dicyphina</taxon>
        <taxon>Nesidiocoris</taxon>
    </lineage>
</organism>
<dbReference type="Gene3D" id="3.30.40.10">
    <property type="entry name" value="Zinc/RING finger domain, C3HC4 (zinc finger)"/>
    <property type="match status" value="1"/>
</dbReference>
<dbReference type="InterPro" id="IPR019787">
    <property type="entry name" value="Znf_PHD-finger"/>
</dbReference>
<evidence type="ECO:0000256" key="3">
    <source>
        <dbReference type="ARBA" id="ARBA00022833"/>
    </source>
</evidence>